<name>A0A7W9JIM6_9MICC</name>
<dbReference type="Proteomes" id="UP000567246">
    <property type="component" value="Unassembled WGS sequence"/>
</dbReference>
<evidence type="ECO:0000256" key="1">
    <source>
        <dbReference type="SAM" id="MobiDB-lite"/>
    </source>
</evidence>
<feature type="region of interest" description="Disordered" evidence="1">
    <location>
        <begin position="151"/>
        <end position="177"/>
    </location>
</feature>
<dbReference type="EMBL" id="JACHMW010000001">
    <property type="protein sequence ID" value="MBB5848587.1"/>
    <property type="molecule type" value="Genomic_DNA"/>
</dbReference>
<gene>
    <name evidence="3" type="ORF">HDA33_001151</name>
</gene>
<keyword evidence="2" id="KW-0472">Membrane</keyword>
<sequence length="177" mass="18736">MSRRVLLLLTAAVLVYALQFLPPLIFHDLVIAPSLGEHFGWALPYLAPVMVVPPLAWAAVAAAPVLRGGSTRRASGLSMTLLFFAPFAYAFATPVTWVAVRGVDAIGGLEDDPLLLGMVLPFLSGMILSPVLVGVVLQWWLRRTARRAAASGAQAEAAPERPAPEAPTHDASGLPLP</sequence>
<feature type="transmembrane region" description="Helical" evidence="2">
    <location>
        <begin position="78"/>
        <end position="100"/>
    </location>
</feature>
<keyword evidence="2" id="KW-0812">Transmembrane</keyword>
<evidence type="ECO:0000313" key="4">
    <source>
        <dbReference type="Proteomes" id="UP000567246"/>
    </source>
</evidence>
<organism evidence="3 4">
    <name type="scientific">Micrococcus endophyticus</name>
    <dbReference type="NCBI Taxonomy" id="455343"/>
    <lineage>
        <taxon>Bacteria</taxon>
        <taxon>Bacillati</taxon>
        <taxon>Actinomycetota</taxon>
        <taxon>Actinomycetes</taxon>
        <taxon>Micrococcales</taxon>
        <taxon>Micrococcaceae</taxon>
        <taxon>Micrococcus</taxon>
    </lineage>
</organism>
<keyword evidence="2" id="KW-1133">Transmembrane helix</keyword>
<dbReference type="RefSeq" id="WP_184171781.1">
    <property type="nucleotide sequence ID" value="NZ_BAABAG010000001.1"/>
</dbReference>
<feature type="transmembrane region" description="Helical" evidence="2">
    <location>
        <begin position="120"/>
        <end position="141"/>
    </location>
</feature>
<protein>
    <submittedName>
        <fullName evidence="3">Uncharacterized protein</fullName>
    </submittedName>
</protein>
<evidence type="ECO:0000313" key="3">
    <source>
        <dbReference type="EMBL" id="MBB5848587.1"/>
    </source>
</evidence>
<proteinExistence type="predicted"/>
<evidence type="ECO:0000256" key="2">
    <source>
        <dbReference type="SAM" id="Phobius"/>
    </source>
</evidence>
<feature type="transmembrane region" description="Helical" evidence="2">
    <location>
        <begin position="41"/>
        <end position="66"/>
    </location>
</feature>
<keyword evidence="4" id="KW-1185">Reference proteome</keyword>
<accession>A0A7W9JIM6</accession>
<reference evidence="3 4" key="1">
    <citation type="submission" date="2020-08" db="EMBL/GenBank/DDBJ databases">
        <title>Sequencing the genomes of 1000 actinobacteria strains.</title>
        <authorList>
            <person name="Klenk H.-P."/>
        </authorList>
    </citation>
    <scope>NUCLEOTIDE SEQUENCE [LARGE SCALE GENOMIC DNA]</scope>
    <source>
        <strain evidence="3 4">DSM 17945</strain>
    </source>
</reference>
<comment type="caution">
    <text evidence="3">The sequence shown here is derived from an EMBL/GenBank/DDBJ whole genome shotgun (WGS) entry which is preliminary data.</text>
</comment>
<dbReference type="AlphaFoldDB" id="A0A7W9JIM6"/>